<gene>
    <name evidence="11" type="primary">fabI</name>
    <name evidence="11" type="ORF">PV367_01255</name>
</gene>
<evidence type="ECO:0000256" key="10">
    <source>
        <dbReference type="PIRSR" id="PIRSR000094-3"/>
    </source>
</evidence>
<dbReference type="Proteomes" id="UP001273589">
    <property type="component" value="Unassembled WGS sequence"/>
</dbReference>
<evidence type="ECO:0000256" key="4">
    <source>
        <dbReference type="ARBA" id="ARBA00022832"/>
    </source>
</evidence>
<feature type="binding site" evidence="10">
    <location>
        <position position="161"/>
    </location>
    <ligand>
        <name>NAD(+)</name>
        <dbReference type="ChEBI" id="CHEBI:57540"/>
    </ligand>
</feature>
<proteinExistence type="inferred from homology"/>
<evidence type="ECO:0000256" key="1">
    <source>
        <dbReference type="ARBA" id="ARBA00005189"/>
    </source>
</evidence>
<dbReference type="PANTHER" id="PTHR43159">
    <property type="entry name" value="ENOYL-[ACYL-CARRIER-PROTEIN] REDUCTASE"/>
    <property type="match status" value="1"/>
</dbReference>
<evidence type="ECO:0000256" key="6">
    <source>
        <dbReference type="ARBA" id="ARBA00023098"/>
    </source>
</evidence>
<keyword evidence="3 8" id="KW-0444">Lipid biosynthesis</keyword>
<evidence type="ECO:0000313" key="11">
    <source>
        <dbReference type="EMBL" id="MDX3128456.1"/>
    </source>
</evidence>
<evidence type="ECO:0000313" key="12">
    <source>
        <dbReference type="Proteomes" id="UP001273589"/>
    </source>
</evidence>
<feature type="binding site" evidence="9">
    <location>
        <position position="95"/>
    </location>
    <ligand>
        <name>substrate</name>
    </ligand>
</feature>
<dbReference type="PIRSF" id="PIRSF000094">
    <property type="entry name" value="Enoyl-ACP_rdct"/>
    <property type="match status" value="1"/>
</dbReference>
<keyword evidence="5 8" id="KW-0560">Oxidoreductase</keyword>
<dbReference type="AlphaFoldDB" id="A0AAJ2UJE0"/>
<dbReference type="PANTHER" id="PTHR43159:SF2">
    <property type="entry name" value="ENOYL-[ACYL-CARRIER-PROTEIN] REDUCTASE [NADH], CHLOROPLASTIC"/>
    <property type="match status" value="1"/>
</dbReference>
<dbReference type="EMBL" id="JARAWN010000004">
    <property type="protein sequence ID" value="MDX3128456.1"/>
    <property type="molecule type" value="Genomic_DNA"/>
</dbReference>
<evidence type="ECO:0000256" key="7">
    <source>
        <dbReference type="ARBA" id="ARBA00023160"/>
    </source>
</evidence>
<evidence type="ECO:0000256" key="8">
    <source>
        <dbReference type="PIRNR" id="PIRNR000094"/>
    </source>
</evidence>
<keyword evidence="4" id="KW-0276">Fatty acid metabolism</keyword>
<comment type="similarity">
    <text evidence="2 8">Belongs to the short-chain dehydrogenases/reductases (SDR) family. FabI subfamily.</text>
</comment>
<dbReference type="InterPro" id="IPR036291">
    <property type="entry name" value="NAD(P)-bd_dom_sf"/>
</dbReference>
<feature type="binding site" evidence="10">
    <location>
        <begin position="64"/>
        <end position="65"/>
    </location>
    <ligand>
        <name>NAD(+)</name>
        <dbReference type="ChEBI" id="CHEBI:57540"/>
    </ligand>
</feature>
<reference evidence="11" key="1">
    <citation type="journal article" date="2023" name="Microb. Genom.">
        <title>Mesoterricola silvestris gen. nov., sp. nov., Mesoterricola sediminis sp. nov., Geothrix oryzae sp. nov., Geothrix edaphica sp. nov., Geothrix rubra sp. nov., and Geothrix limicola sp. nov., six novel members of Acidobacteriota isolated from soils.</title>
        <authorList>
            <person name="Weisberg A.J."/>
            <person name="Pearce E."/>
            <person name="Kramer C.G."/>
            <person name="Chang J.H."/>
            <person name="Clarke C.R."/>
        </authorList>
    </citation>
    <scope>NUCLEOTIDE SEQUENCE</scope>
    <source>
        <strain evidence="11">ND06-05F</strain>
    </source>
</reference>
<dbReference type="InterPro" id="IPR002347">
    <property type="entry name" value="SDR_fam"/>
</dbReference>
<feature type="binding site" evidence="10">
    <location>
        <begin position="20"/>
        <end position="21"/>
    </location>
    <ligand>
        <name>NAD(+)</name>
        <dbReference type="ChEBI" id="CHEBI:57540"/>
    </ligand>
</feature>
<dbReference type="GO" id="GO:0006633">
    <property type="term" value="P:fatty acid biosynthetic process"/>
    <property type="evidence" value="ECO:0007669"/>
    <property type="project" value="UniProtKB-KW"/>
</dbReference>
<feature type="binding site" evidence="10">
    <location>
        <position position="14"/>
    </location>
    <ligand>
        <name>NAD(+)</name>
        <dbReference type="ChEBI" id="CHEBI:57540"/>
    </ligand>
</feature>
<dbReference type="EC" id="1.3.1.9" evidence="8"/>
<evidence type="ECO:0000256" key="2">
    <source>
        <dbReference type="ARBA" id="ARBA00009233"/>
    </source>
</evidence>
<accession>A0AAJ2UJE0</accession>
<sequence length="256" mass="26835">MSGLLAGRRLVITGIISENSIAFSVARLAQEQGATVVLTAYGRPTLVRRLARRLPQEPPVVELDVTDATQLDSLADRLGEHLDGVDGVLHSIAHAPEGCLGGNFVDAPWPDVSAALHTSTYSLKALVAACRPLLRPGASVVGLDFDASRTWPEYDWMGVAKAGLEATSRYLARHLGPDGIRVNLVAAGPLRTLAARGIGGDGSAFEDDWARTAPLGWNAADSGPVARTCVALLSDWMPATTGEIVHADGGHHTIGA</sequence>
<dbReference type="SUPFAM" id="SSF51735">
    <property type="entry name" value="NAD(P)-binding Rossmann-fold domains"/>
    <property type="match status" value="1"/>
</dbReference>
<dbReference type="Pfam" id="PF13561">
    <property type="entry name" value="adh_short_C2"/>
    <property type="match status" value="1"/>
</dbReference>
<dbReference type="InterPro" id="IPR014358">
    <property type="entry name" value="Enoyl-ACP_Rdtase_NADH"/>
</dbReference>
<dbReference type="GO" id="GO:0004318">
    <property type="term" value="F:enoyl-[acyl-carrier-protein] reductase (NADH) activity"/>
    <property type="evidence" value="ECO:0007669"/>
    <property type="project" value="UniProtKB-EC"/>
</dbReference>
<dbReference type="NCBIfam" id="NF005908">
    <property type="entry name" value="PRK07889.1"/>
    <property type="match status" value="1"/>
</dbReference>
<evidence type="ECO:0000256" key="9">
    <source>
        <dbReference type="PIRSR" id="PIRSR000094-2"/>
    </source>
</evidence>
<dbReference type="Gene3D" id="3.40.50.720">
    <property type="entry name" value="NAD(P)-binding Rossmann-like Domain"/>
    <property type="match status" value="1"/>
</dbReference>
<comment type="catalytic activity">
    <reaction evidence="8">
        <text>a 2,3-saturated acyl-[ACP] + NAD(+) = a (2E)-enoyl-[ACP] + NADH + H(+)</text>
        <dbReference type="Rhea" id="RHEA:10240"/>
        <dbReference type="Rhea" id="RHEA-COMP:9925"/>
        <dbReference type="Rhea" id="RHEA-COMP:9926"/>
        <dbReference type="ChEBI" id="CHEBI:15378"/>
        <dbReference type="ChEBI" id="CHEBI:57540"/>
        <dbReference type="ChEBI" id="CHEBI:57945"/>
        <dbReference type="ChEBI" id="CHEBI:78784"/>
        <dbReference type="ChEBI" id="CHEBI:78785"/>
        <dbReference type="EC" id="1.3.1.9"/>
    </reaction>
</comment>
<dbReference type="RefSeq" id="WP_319688557.1">
    <property type="nucleotide sequence ID" value="NZ_JARAWN010000004.1"/>
</dbReference>
<protein>
    <recommendedName>
        <fullName evidence="8">Enoyl-[acyl-carrier-protein] reductase [NADH]</fullName>
        <ecNumber evidence="8">1.3.1.9</ecNumber>
    </recommendedName>
</protein>
<evidence type="ECO:0000256" key="3">
    <source>
        <dbReference type="ARBA" id="ARBA00022516"/>
    </source>
</evidence>
<keyword evidence="8 10" id="KW-0520">NAD</keyword>
<comment type="pathway">
    <text evidence="1">Lipid metabolism.</text>
</comment>
<organism evidence="11 12">
    <name type="scientific">Streptomyces europaeiscabiei</name>
    <dbReference type="NCBI Taxonomy" id="146819"/>
    <lineage>
        <taxon>Bacteria</taxon>
        <taxon>Bacillati</taxon>
        <taxon>Actinomycetota</taxon>
        <taxon>Actinomycetes</taxon>
        <taxon>Kitasatosporales</taxon>
        <taxon>Streptomycetaceae</taxon>
        <taxon>Streptomyces</taxon>
    </lineage>
</organism>
<comment type="caution">
    <text evidence="11">The sequence shown here is derived from an EMBL/GenBank/DDBJ whole genome shotgun (WGS) entry which is preliminary data.</text>
</comment>
<name>A0AAJ2UJE0_9ACTN</name>
<evidence type="ECO:0000256" key="5">
    <source>
        <dbReference type="ARBA" id="ARBA00023002"/>
    </source>
</evidence>
<feature type="binding site" evidence="10">
    <location>
        <position position="92"/>
    </location>
    <ligand>
        <name>NAD(+)</name>
        <dbReference type="ChEBI" id="CHEBI:57540"/>
    </ligand>
</feature>
<keyword evidence="7 8" id="KW-0275">Fatty acid biosynthesis</keyword>
<keyword evidence="6" id="KW-0443">Lipid metabolism</keyword>